<dbReference type="Proteomes" id="UP000183461">
    <property type="component" value="Unassembled WGS sequence"/>
</dbReference>
<organism evidence="1 2">
    <name type="scientific">Ruminococcus flavefaciens</name>
    <dbReference type="NCBI Taxonomy" id="1265"/>
    <lineage>
        <taxon>Bacteria</taxon>
        <taxon>Bacillati</taxon>
        <taxon>Bacillota</taxon>
        <taxon>Clostridia</taxon>
        <taxon>Eubacteriales</taxon>
        <taxon>Oscillospiraceae</taxon>
        <taxon>Ruminococcus</taxon>
    </lineage>
</organism>
<dbReference type="EMBL" id="FPIP01000006">
    <property type="protein sequence ID" value="SFW39985.1"/>
    <property type="molecule type" value="Genomic_DNA"/>
</dbReference>
<protein>
    <submittedName>
        <fullName evidence="1">Uncharacterized protein</fullName>
    </submittedName>
</protein>
<gene>
    <name evidence="1" type="ORF">SAMN02910280_2306</name>
</gene>
<dbReference type="RefSeq" id="WP_072300553.1">
    <property type="nucleotide sequence ID" value="NZ_FPIP01000006.1"/>
</dbReference>
<sequence length="175" mass="18608">MNRMIFASAAVTALILSAGCASGRIHERSYLRAAAISRSGQLTFSFFDEDEPIVGSGSDIDSAKSSAELIGGKPVFTGYTELVIVDGEDSLPLLKHMLEHWKLSPSCTVVYSGSGEELLRENDAEHLIGITEQAVKQGIAPECDIITVLGELCHNGQAEVAELHADGSAGSRVIY</sequence>
<name>A0A1K1NXI9_RUMFL</name>
<dbReference type="AlphaFoldDB" id="A0A1K1NXI9"/>
<evidence type="ECO:0000313" key="2">
    <source>
        <dbReference type="Proteomes" id="UP000183461"/>
    </source>
</evidence>
<reference evidence="2" key="1">
    <citation type="submission" date="2016-11" db="EMBL/GenBank/DDBJ databases">
        <authorList>
            <person name="Varghese N."/>
            <person name="Submissions S."/>
        </authorList>
    </citation>
    <scope>NUCLEOTIDE SEQUENCE [LARGE SCALE GENOMIC DNA]</scope>
    <source>
        <strain evidence="2">YL228</strain>
    </source>
</reference>
<proteinExistence type="predicted"/>
<dbReference type="PROSITE" id="PS51257">
    <property type="entry name" value="PROKAR_LIPOPROTEIN"/>
    <property type="match status" value="1"/>
</dbReference>
<accession>A0A1K1NXI9</accession>
<evidence type="ECO:0000313" key="1">
    <source>
        <dbReference type="EMBL" id="SFW39985.1"/>
    </source>
</evidence>